<evidence type="ECO:0000313" key="3">
    <source>
        <dbReference type="Proteomes" id="UP001293254"/>
    </source>
</evidence>
<proteinExistence type="predicted"/>
<keyword evidence="3" id="KW-1185">Reference proteome</keyword>
<accession>A0AAE2CX45</accession>
<reference evidence="2" key="1">
    <citation type="submission" date="2020-06" db="EMBL/GenBank/DDBJ databases">
        <authorList>
            <person name="Li T."/>
            <person name="Hu X."/>
            <person name="Zhang T."/>
            <person name="Song X."/>
            <person name="Zhang H."/>
            <person name="Dai N."/>
            <person name="Sheng W."/>
            <person name="Hou X."/>
            <person name="Wei L."/>
        </authorList>
    </citation>
    <scope>NUCLEOTIDE SEQUENCE</scope>
    <source>
        <strain evidence="2">3651</strain>
        <tissue evidence="2">Leaf</tissue>
    </source>
</reference>
<evidence type="ECO:0000256" key="1">
    <source>
        <dbReference type="SAM" id="MobiDB-lite"/>
    </source>
</evidence>
<evidence type="ECO:0000313" key="2">
    <source>
        <dbReference type="EMBL" id="KAK4437703.1"/>
    </source>
</evidence>
<reference evidence="2" key="2">
    <citation type="journal article" date="2024" name="Plant">
        <title>Genomic evolution and insights into agronomic trait innovations of Sesamum species.</title>
        <authorList>
            <person name="Miao H."/>
            <person name="Wang L."/>
            <person name="Qu L."/>
            <person name="Liu H."/>
            <person name="Sun Y."/>
            <person name="Le M."/>
            <person name="Wang Q."/>
            <person name="Wei S."/>
            <person name="Zheng Y."/>
            <person name="Lin W."/>
            <person name="Duan Y."/>
            <person name="Cao H."/>
            <person name="Xiong S."/>
            <person name="Wang X."/>
            <person name="Wei L."/>
            <person name="Li C."/>
            <person name="Ma Q."/>
            <person name="Ju M."/>
            <person name="Zhao R."/>
            <person name="Li G."/>
            <person name="Mu C."/>
            <person name="Tian Q."/>
            <person name="Mei H."/>
            <person name="Zhang T."/>
            <person name="Gao T."/>
            <person name="Zhang H."/>
        </authorList>
    </citation>
    <scope>NUCLEOTIDE SEQUENCE</scope>
    <source>
        <strain evidence="2">3651</strain>
    </source>
</reference>
<feature type="compositionally biased region" description="Polar residues" evidence="1">
    <location>
        <begin position="332"/>
        <end position="344"/>
    </location>
</feature>
<dbReference type="PANTHER" id="PTHR33935:SF22">
    <property type="entry name" value="OS10G0149400 PROTEIN"/>
    <property type="match status" value="1"/>
</dbReference>
<dbReference type="EMBL" id="JACGWO010000001">
    <property type="protein sequence ID" value="KAK4437703.1"/>
    <property type="molecule type" value="Genomic_DNA"/>
</dbReference>
<sequence>MQKIIHVKTLEVVGTAHCADCKDFNFKITHAFSGLHVTIDCSSRNWRSEKSGSCEGFESTQADFNVPLPQELVEERTGTLERQNAYAQLHSGGCRSCPAHNGLEASKIVFKSQANGVATFGPSKKLQFSAALCTSKFFWPYFKFPPLPKISHPWKKNFGHPWFLPPFPPVYDPNPLPPPAPVYAAASRQATSSHQAPTYEPPSSHFLHLFQSISQSHQLSSHFLHLFQSKAKAPVHDLLRSHATQAKEPVYKPPIVKPLPPPVPVYKPKPPVIKPLPPPVPIYEPKPPVYVPPKKPCPPIKPNPPVYKPPVAKPLPPPVPIYKPPVVKPLPTSSHLQATSSKSQIPPPVSHYKPPVVKPLPPPVPVYEPPVVKSHSLHQPPIYKPQ</sequence>
<dbReference type="PANTHER" id="PTHR33935">
    <property type="entry name" value="OS10G0148100 PROTEIN"/>
    <property type="match status" value="1"/>
</dbReference>
<gene>
    <name evidence="2" type="ORF">Salat_0104300</name>
</gene>
<organism evidence="2 3">
    <name type="scientific">Sesamum alatum</name>
    <dbReference type="NCBI Taxonomy" id="300844"/>
    <lineage>
        <taxon>Eukaryota</taxon>
        <taxon>Viridiplantae</taxon>
        <taxon>Streptophyta</taxon>
        <taxon>Embryophyta</taxon>
        <taxon>Tracheophyta</taxon>
        <taxon>Spermatophyta</taxon>
        <taxon>Magnoliopsida</taxon>
        <taxon>eudicotyledons</taxon>
        <taxon>Gunneridae</taxon>
        <taxon>Pentapetalae</taxon>
        <taxon>asterids</taxon>
        <taxon>lamiids</taxon>
        <taxon>Lamiales</taxon>
        <taxon>Pedaliaceae</taxon>
        <taxon>Sesamum</taxon>
    </lineage>
</organism>
<protein>
    <submittedName>
        <fullName evidence="2">Proline-rich protein 4</fullName>
    </submittedName>
</protein>
<feature type="region of interest" description="Disordered" evidence="1">
    <location>
        <begin position="330"/>
        <end position="356"/>
    </location>
</feature>
<dbReference type="AlphaFoldDB" id="A0AAE2CX45"/>
<name>A0AAE2CX45_9LAMI</name>
<comment type="caution">
    <text evidence="2">The sequence shown here is derived from an EMBL/GenBank/DDBJ whole genome shotgun (WGS) entry which is preliminary data.</text>
</comment>
<dbReference type="Proteomes" id="UP001293254">
    <property type="component" value="Unassembled WGS sequence"/>
</dbReference>
<dbReference type="PRINTS" id="PR01217">
    <property type="entry name" value="PRICHEXTENSN"/>
</dbReference>